<dbReference type="AlphaFoldDB" id="A0A8H4XBD5"/>
<organism evidence="1 2">
    <name type="scientific">Fusarium sarcochroum</name>
    <dbReference type="NCBI Taxonomy" id="1208366"/>
    <lineage>
        <taxon>Eukaryota</taxon>
        <taxon>Fungi</taxon>
        <taxon>Dikarya</taxon>
        <taxon>Ascomycota</taxon>
        <taxon>Pezizomycotina</taxon>
        <taxon>Sordariomycetes</taxon>
        <taxon>Hypocreomycetidae</taxon>
        <taxon>Hypocreales</taxon>
        <taxon>Nectriaceae</taxon>
        <taxon>Fusarium</taxon>
        <taxon>Fusarium lateritium species complex</taxon>
    </lineage>
</organism>
<proteinExistence type="predicted"/>
<dbReference type="Proteomes" id="UP000622797">
    <property type="component" value="Unassembled WGS sequence"/>
</dbReference>
<accession>A0A8H4XBD5</accession>
<evidence type="ECO:0000313" key="2">
    <source>
        <dbReference type="Proteomes" id="UP000622797"/>
    </source>
</evidence>
<keyword evidence="2" id="KW-1185">Reference proteome</keyword>
<evidence type="ECO:0000313" key="1">
    <source>
        <dbReference type="EMBL" id="KAF4967939.1"/>
    </source>
</evidence>
<reference evidence="1" key="2">
    <citation type="submission" date="2020-05" db="EMBL/GenBank/DDBJ databases">
        <authorList>
            <person name="Kim H.-S."/>
            <person name="Proctor R.H."/>
            <person name="Brown D.W."/>
        </authorList>
    </citation>
    <scope>NUCLEOTIDE SEQUENCE</scope>
    <source>
        <strain evidence="1">NRRL 20472</strain>
    </source>
</reference>
<dbReference type="EMBL" id="JABEXW010000215">
    <property type="protein sequence ID" value="KAF4967939.1"/>
    <property type="molecule type" value="Genomic_DNA"/>
</dbReference>
<gene>
    <name evidence="1" type="ORF">FSARC_4592</name>
</gene>
<name>A0A8H4XBD5_9HYPO</name>
<reference evidence="1" key="1">
    <citation type="journal article" date="2020" name="BMC Genomics">
        <title>Correction to: Identification and distribution of gene clusters required for synthesis of sphingolipid metabolism inhibitors in diverse species of the filamentous fungus Fusarium.</title>
        <authorList>
            <person name="Kim H.S."/>
            <person name="Lohmar J.M."/>
            <person name="Busman M."/>
            <person name="Brown D.W."/>
            <person name="Naumann T.A."/>
            <person name="Divon H.H."/>
            <person name="Lysoe E."/>
            <person name="Uhlig S."/>
            <person name="Proctor R.H."/>
        </authorList>
    </citation>
    <scope>NUCLEOTIDE SEQUENCE</scope>
    <source>
        <strain evidence="1">NRRL 20472</strain>
    </source>
</reference>
<protein>
    <submittedName>
        <fullName evidence="1">Uncharacterized protein</fullName>
    </submittedName>
</protein>
<sequence>MPPKLDAMQFQNRIIKEVLSENREATERICHLANMSNTANTRHQTRAATRSMLAKLYTNMSFFGDNLKKISGFQTLSGQILEKDVLHAWRSFFEPTRALMKLPLGDFVAARMFLYLASAFIYEPAPLYEFCTELDDALLEPLTRIWAASDNCESYDWVFTEYLIEGLSKTGNSAKEKEKWFGFAQVLSLKELTELGGIKGERFYYKDRYDGGGYELYTGPKPRWDCDEDDEDMDGYLWTASGSDGPIRGEIHYRLLRDDGYRHGCRKISVLRRSRQFCFDARQITEATIGKQEHELLNTICLRHGIPSELQLQILSYLEYREPFPYLQKLDIAAAYLPFPTVGERCLSCEGCENDSTLKRTCPQSSLYIWNLALRRFHVFHKNSFRAWALCANIGDCPGHHECDNWAVAKDPEFTLYLDALAAKGNNEFISLDQVGLGPVKQIRLDDWVDSADRWYNLFWRHLAFKDSKDDLVMIGGLGGIRDSMLHGRVLTGAWEGMCPFNNRADDSEAGIETVPAQWALGRNLLAQTGGKRDKGIALVARFMPMVPSKNGSGPYLRTLVGLLKAWPHGADVIDSGYRRRLAMYETMV</sequence>
<dbReference type="OrthoDB" id="5216135at2759"/>
<comment type="caution">
    <text evidence="1">The sequence shown here is derived from an EMBL/GenBank/DDBJ whole genome shotgun (WGS) entry which is preliminary data.</text>
</comment>